<dbReference type="InterPro" id="IPR032808">
    <property type="entry name" value="DoxX"/>
</dbReference>
<sequence>MSQTPQRPDRANDNDFDDIDVPAYRGTTDQPGDSGAAGQDTGPRSRDTNATTRWYQRAGRAAPQSIPPTQGQPTTNLPAQPTQENRTGQVRPQPSVEGAPTTVQGATTGWGANGAPASGRAAAPGGYQESPERQPAAGPHSYADEDFAPTTVTPAPGPAHDPAPATGATAATAAATATDASPHPTQETYVEEPVEARRGTIDLGIFIIRVGLAAWLILESIATFFTLGGSEGLAGLEAEYAGYAFPGILALAVPTAQLAAGLFLLFGLVTPLFAAVATVVTGFTALHALASSGAGLNLFAWPEGVWLSVILLVISVALQFTGPGLYSLDFGRRWARRPLASSWIFIVLAIAGVVAVWWFGTGINPFA</sequence>
<comment type="similarity">
    <text evidence="2">Belongs to the DoxX family.</text>
</comment>
<evidence type="ECO:0000256" key="7">
    <source>
        <dbReference type="SAM" id="MobiDB-lite"/>
    </source>
</evidence>
<name>A0ABU1ZW68_9CORY</name>
<keyword evidence="3" id="KW-1003">Cell membrane</keyword>
<feature type="compositionally biased region" description="Low complexity" evidence="7">
    <location>
        <begin position="113"/>
        <end position="126"/>
    </location>
</feature>
<keyword evidence="10" id="KW-1185">Reference proteome</keyword>
<dbReference type="Proteomes" id="UP001180840">
    <property type="component" value="Unassembled WGS sequence"/>
</dbReference>
<evidence type="ECO:0000256" key="3">
    <source>
        <dbReference type="ARBA" id="ARBA00022475"/>
    </source>
</evidence>
<feature type="transmembrane region" description="Helical" evidence="8">
    <location>
        <begin position="272"/>
        <end position="299"/>
    </location>
</feature>
<evidence type="ECO:0000256" key="6">
    <source>
        <dbReference type="ARBA" id="ARBA00023136"/>
    </source>
</evidence>
<feature type="transmembrane region" description="Helical" evidence="8">
    <location>
        <begin position="206"/>
        <end position="228"/>
    </location>
</feature>
<dbReference type="RefSeq" id="WP_290198138.1">
    <property type="nucleotide sequence ID" value="NZ_CP047654.1"/>
</dbReference>
<comment type="subcellular location">
    <subcellularLocation>
        <location evidence="1">Cell membrane</location>
        <topology evidence="1">Multi-pass membrane protein</topology>
    </subcellularLocation>
</comment>
<evidence type="ECO:0000256" key="8">
    <source>
        <dbReference type="SAM" id="Phobius"/>
    </source>
</evidence>
<protein>
    <submittedName>
        <fullName evidence="9">Membrane protein YphA (DoxX/SURF4 family)</fullName>
    </submittedName>
</protein>
<comment type="caution">
    <text evidence="9">The sequence shown here is derived from an EMBL/GenBank/DDBJ whole genome shotgun (WGS) entry which is preliminary data.</text>
</comment>
<dbReference type="Pfam" id="PF07681">
    <property type="entry name" value="DoxX"/>
    <property type="match status" value="1"/>
</dbReference>
<keyword evidence="5 8" id="KW-1133">Transmembrane helix</keyword>
<gene>
    <name evidence="9" type="ORF">J2S39_000850</name>
</gene>
<dbReference type="InterPro" id="IPR051907">
    <property type="entry name" value="DoxX-like_oxidoreductase"/>
</dbReference>
<evidence type="ECO:0000256" key="1">
    <source>
        <dbReference type="ARBA" id="ARBA00004651"/>
    </source>
</evidence>
<proteinExistence type="inferred from homology"/>
<evidence type="ECO:0000313" key="9">
    <source>
        <dbReference type="EMBL" id="MDR7329174.1"/>
    </source>
</evidence>
<accession>A0ABU1ZW68</accession>
<organism evidence="9 10">
    <name type="scientific">Corynebacterium guangdongense</name>
    <dbReference type="NCBI Taxonomy" id="1783348"/>
    <lineage>
        <taxon>Bacteria</taxon>
        <taxon>Bacillati</taxon>
        <taxon>Actinomycetota</taxon>
        <taxon>Actinomycetes</taxon>
        <taxon>Mycobacteriales</taxon>
        <taxon>Corynebacteriaceae</taxon>
        <taxon>Corynebacterium</taxon>
    </lineage>
</organism>
<dbReference type="EMBL" id="JAVDXZ010000001">
    <property type="protein sequence ID" value="MDR7329174.1"/>
    <property type="molecule type" value="Genomic_DNA"/>
</dbReference>
<dbReference type="PANTHER" id="PTHR33452:SF1">
    <property type="entry name" value="INNER MEMBRANE PROTEIN YPHA-RELATED"/>
    <property type="match status" value="1"/>
</dbReference>
<feature type="compositionally biased region" description="Polar residues" evidence="7">
    <location>
        <begin position="67"/>
        <end position="92"/>
    </location>
</feature>
<dbReference type="PANTHER" id="PTHR33452">
    <property type="entry name" value="OXIDOREDUCTASE CATD-RELATED"/>
    <property type="match status" value="1"/>
</dbReference>
<keyword evidence="6 8" id="KW-0472">Membrane</keyword>
<feature type="compositionally biased region" description="Low complexity" evidence="7">
    <location>
        <begin position="162"/>
        <end position="185"/>
    </location>
</feature>
<feature type="transmembrane region" description="Helical" evidence="8">
    <location>
        <begin position="305"/>
        <end position="328"/>
    </location>
</feature>
<evidence type="ECO:0000256" key="4">
    <source>
        <dbReference type="ARBA" id="ARBA00022692"/>
    </source>
</evidence>
<feature type="transmembrane region" description="Helical" evidence="8">
    <location>
        <begin position="240"/>
        <end position="265"/>
    </location>
</feature>
<evidence type="ECO:0000256" key="2">
    <source>
        <dbReference type="ARBA" id="ARBA00006679"/>
    </source>
</evidence>
<keyword evidence="4 8" id="KW-0812">Transmembrane</keyword>
<evidence type="ECO:0000256" key="5">
    <source>
        <dbReference type="ARBA" id="ARBA00022989"/>
    </source>
</evidence>
<feature type="transmembrane region" description="Helical" evidence="8">
    <location>
        <begin position="340"/>
        <end position="360"/>
    </location>
</feature>
<feature type="region of interest" description="Disordered" evidence="7">
    <location>
        <begin position="1"/>
        <end position="192"/>
    </location>
</feature>
<reference evidence="9" key="1">
    <citation type="submission" date="2023-07" db="EMBL/GenBank/DDBJ databases">
        <title>Sequencing the genomes of 1000 actinobacteria strains.</title>
        <authorList>
            <person name="Klenk H.-P."/>
        </authorList>
    </citation>
    <scope>NUCLEOTIDE SEQUENCE</scope>
    <source>
        <strain evidence="9">DSM 107476</strain>
    </source>
</reference>
<evidence type="ECO:0000313" key="10">
    <source>
        <dbReference type="Proteomes" id="UP001180840"/>
    </source>
</evidence>